<reference evidence="12" key="1">
    <citation type="journal article" date="2018" name="Nat. Microbiol.">
        <title>Leveraging single-cell genomics to expand the fungal tree of life.</title>
        <authorList>
            <person name="Ahrendt S.R."/>
            <person name="Quandt C.A."/>
            <person name="Ciobanu D."/>
            <person name="Clum A."/>
            <person name="Salamov A."/>
            <person name="Andreopoulos B."/>
            <person name="Cheng J.F."/>
            <person name="Woyke T."/>
            <person name="Pelin A."/>
            <person name="Henrissat B."/>
            <person name="Reynolds N.K."/>
            <person name="Benny G.L."/>
            <person name="Smith M.E."/>
            <person name="James T.Y."/>
            <person name="Grigoriev I.V."/>
        </authorList>
    </citation>
    <scope>NUCLEOTIDE SEQUENCE [LARGE SCALE GENOMIC DNA]</scope>
    <source>
        <strain evidence="12">RSA 1356</strain>
    </source>
</reference>
<evidence type="ECO:0000313" key="12">
    <source>
        <dbReference type="Proteomes" id="UP000271241"/>
    </source>
</evidence>
<evidence type="ECO:0000256" key="1">
    <source>
        <dbReference type="ARBA" id="ARBA00004123"/>
    </source>
</evidence>
<dbReference type="Pfam" id="PF13513">
    <property type="entry name" value="HEAT_EZ"/>
    <property type="match status" value="1"/>
</dbReference>
<dbReference type="EMBL" id="KZ992820">
    <property type="protein sequence ID" value="RKP06775.1"/>
    <property type="molecule type" value="Genomic_DNA"/>
</dbReference>
<comment type="similarity">
    <text evidence="8">Belongs to the importin beta family. Importin beta-2 subfamily.</text>
</comment>
<dbReference type="InterPro" id="IPR016024">
    <property type="entry name" value="ARM-type_fold"/>
</dbReference>
<comment type="subcellular location">
    <subcellularLocation>
        <location evidence="2">Cytoplasm</location>
    </subcellularLocation>
    <subcellularLocation>
        <location evidence="1">Nucleus</location>
    </subcellularLocation>
</comment>
<feature type="domain" description="Importin N-terminal" evidence="10">
    <location>
        <begin position="31"/>
        <end position="99"/>
    </location>
</feature>
<dbReference type="GO" id="GO:0031981">
    <property type="term" value="C:nuclear lumen"/>
    <property type="evidence" value="ECO:0007669"/>
    <property type="project" value="UniProtKB-ARBA"/>
</dbReference>
<evidence type="ECO:0000256" key="5">
    <source>
        <dbReference type="ARBA" id="ARBA00022737"/>
    </source>
</evidence>
<keyword evidence="6" id="KW-0653">Protein transport</keyword>
<evidence type="ECO:0000313" key="11">
    <source>
        <dbReference type="EMBL" id="RKP06775.1"/>
    </source>
</evidence>
<protein>
    <submittedName>
        <fullName evidence="11">Transportin-PC</fullName>
    </submittedName>
</protein>
<keyword evidence="7" id="KW-0539">Nucleus</keyword>
<dbReference type="Pfam" id="PF03810">
    <property type="entry name" value="IBN_N"/>
    <property type="match status" value="1"/>
</dbReference>
<dbReference type="FunFam" id="1.25.10.10:FF:000028">
    <property type="entry name" value="Transportin-1 isoform 1"/>
    <property type="match status" value="1"/>
</dbReference>
<keyword evidence="5" id="KW-0677">Repeat</keyword>
<dbReference type="GO" id="GO:0006606">
    <property type="term" value="P:protein import into nucleus"/>
    <property type="evidence" value="ECO:0007669"/>
    <property type="project" value="InterPro"/>
</dbReference>
<dbReference type="InterPro" id="IPR040122">
    <property type="entry name" value="Importin_beta"/>
</dbReference>
<dbReference type="InterPro" id="IPR001494">
    <property type="entry name" value="Importin-beta_N"/>
</dbReference>
<name>A0A4P9XLR7_9FUNG</name>
<feature type="compositionally biased region" description="Acidic residues" evidence="9">
    <location>
        <begin position="362"/>
        <end position="377"/>
    </location>
</feature>
<dbReference type="SMART" id="SM00913">
    <property type="entry name" value="IBN_N"/>
    <property type="match status" value="1"/>
</dbReference>
<dbReference type="OrthoDB" id="951172at2759"/>
<keyword evidence="12" id="KW-1185">Reference proteome</keyword>
<dbReference type="InterPro" id="IPR058584">
    <property type="entry name" value="IMB1_TNPO1-like_TPR"/>
</dbReference>
<dbReference type="Proteomes" id="UP000271241">
    <property type="component" value="Unassembled WGS sequence"/>
</dbReference>
<evidence type="ECO:0000256" key="7">
    <source>
        <dbReference type="ARBA" id="ARBA00023242"/>
    </source>
</evidence>
<dbReference type="PROSITE" id="PS50166">
    <property type="entry name" value="IMPORTIN_B_NT"/>
    <property type="match status" value="1"/>
</dbReference>
<evidence type="ECO:0000256" key="4">
    <source>
        <dbReference type="ARBA" id="ARBA00022490"/>
    </source>
</evidence>
<evidence type="ECO:0000256" key="6">
    <source>
        <dbReference type="ARBA" id="ARBA00022927"/>
    </source>
</evidence>
<dbReference type="PANTHER" id="PTHR10527">
    <property type="entry name" value="IMPORTIN BETA"/>
    <property type="match status" value="1"/>
</dbReference>
<sequence>MEWKPQPEGLQQLLQLLRDSVSPDNAQQMSVQEKLKSFNAIPDYNNYLIYIMSQMPHEDTSTRTIAGLVLKNNIRTHFEQIQPAVLEYVKQHCLTSIADADPMVRSTVGIVITTVVARAGLTSWPQVLPRLMELLDSQDYNTVEGAFSALEKICEDSTRDLDKDHAGVHPASVMIPKFISFFQHENTKLRVHALICINQFIVPQSPALFANIDAYLVALFTLATDQHADVRKHVCHALVMLLEVRPDVLLPHINNIVEYMLHSTQEEDEAVALEACEFWLTFAEQDQMRDHLLPYLPRIVPILLRGMVYNEMDILTLLGDAEDESAPDREEDIKPRHYHSKQHEHKLAAGAEANGAGAAGQGDDEDDEDDEDYDDEDDDEIFNEWNLRKCSAAAIDVLATVFESDILESLLPLLKEKLYNQDWKERESGILALGAVADGCMDGMRPHLPTLVPFLLQSLGDSNALVRSITCWTIGRYSEWIVTLPNDEERRQMIVAVIEGLMRMVLDNNKRVQEAGCSAFATFEEEACEELVPYLDPIITNLAFAFKKYQRKNMLILFDAIGTLADSVGAELSRQEYVDKLMPMLLEQWQKLPDNDRDLFALLECLASVAVALGPSFQPFAGPVWDRSLRIINGNLMQGQACVQDPTLEPPDQDFLIVSLDLLSGLVQGLGPHVEALVLASQPPLLPLLGMCMRDASNEVRQSAYALLGDMAISCFKHIEPHLEQIMPELISQIDPTGKHVGVCNNASWAAGEISMRAGAVMQKWINWLLERLIPLVTSTEVPRSLHENASITVGRLGLVCPTLVAPQLESFAKEWCDALKSVQDDGEKESAFRGLCEVIQANPNGMLKCFYEFCEAILQWQAPSAELNDLFGKILHAYKGMLAAEWDSSMACFPQQMRMALHERYGV</sequence>
<organism evidence="11 12">
    <name type="scientific">Thamnocephalis sphaerospora</name>
    <dbReference type="NCBI Taxonomy" id="78915"/>
    <lineage>
        <taxon>Eukaryota</taxon>
        <taxon>Fungi</taxon>
        <taxon>Fungi incertae sedis</taxon>
        <taxon>Zoopagomycota</taxon>
        <taxon>Zoopagomycotina</taxon>
        <taxon>Zoopagomycetes</taxon>
        <taxon>Zoopagales</taxon>
        <taxon>Sigmoideomycetaceae</taxon>
        <taxon>Thamnocephalis</taxon>
    </lineage>
</organism>
<dbReference type="InterPro" id="IPR011989">
    <property type="entry name" value="ARM-like"/>
</dbReference>
<dbReference type="GO" id="GO:0005737">
    <property type="term" value="C:cytoplasm"/>
    <property type="evidence" value="ECO:0007669"/>
    <property type="project" value="UniProtKB-SubCell"/>
</dbReference>
<evidence type="ECO:0000256" key="9">
    <source>
        <dbReference type="SAM" id="MobiDB-lite"/>
    </source>
</evidence>
<dbReference type="SUPFAM" id="SSF48371">
    <property type="entry name" value="ARM repeat"/>
    <property type="match status" value="1"/>
</dbReference>
<feature type="region of interest" description="Disordered" evidence="9">
    <location>
        <begin position="323"/>
        <end position="377"/>
    </location>
</feature>
<evidence type="ECO:0000256" key="3">
    <source>
        <dbReference type="ARBA" id="ARBA00022448"/>
    </source>
</evidence>
<keyword evidence="3" id="KW-0813">Transport</keyword>
<dbReference type="STRING" id="78915.A0A4P9XLR7"/>
<dbReference type="AlphaFoldDB" id="A0A4P9XLR7"/>
<evidence type="ECO:0000256" key="2">
    <source>
        <dbReference type="ARBA" id="ARBA00004496"/>
    </source>
</evidence>
<dbReference type="Pfam" id="PF25574">
    <property type="entry name" value="TPR_IMB1"/>
    <property type="match status" value="1"/>
</dbReference>
<accession>A0A4P9XLR7</accession>
<dbReference type="GO" id="GO:0031267">
    <property type="term" value="F:small GTPase binding"/>
    <property type="evidence" value="ECO:0007669"/>
    <property type="project" value="InterPro"/>
</dbReference>
<evidence type="ECO:0000259" key="10">
    <source>
        <dbReference type="PROSITE" id="PS50166"/>
    </source>
</evidence>
<evidence type="ECO:0000256" key="8">
    <source>
        <dbReference type="ARBA" id="ARBA00038423"/>
    </source>
</evidence>
<gene>
    <name evidence="11" type="ORF">THASP1DRAFT_31412</name>
</gene>
<dbReference type="Gene3D" id="1.25.10.10">
    <property type="entry name" value="Leucine-rich Repeat Variant"/>
    <property type="match status" value="2"/>
</dbReference>
<feature type="compositionally biased region" description="Basic and acidic residues" evidence="9">
    <location>
        <begin position="326"/>
        <end position="335"/>
    </location>
</feature>
<keyword evidence="4" id="KW-0963">Cytoplasm</keyword>
<proteinExistence type="inferred from homology"/>